<dbReference type="Proteomes" id="UP000267268">
    <property type="component" value="Chromosome 1"/>
</dbReference>
<comment type="subcellular location">
    <subcellularLocation>
        <location evidence="1">Cell outer membrane</location>
    </subcellularLocation>
</comment>
<proteinExistence type="inferred from homology"/>
<sequence>MKTLAKYIISSVLLVGNVGCADYLDNPPQGIQTIDNFYDNENQATQGLMSAYYWLSGDDWYYKDCFRFIGDVCSDDAFDGYSDQLDLTLLSKFDITPQNEWLDTEWNYSYKGIFHANIVIDRVPNAPFDDQEVKDQIVAEAKVLRAYQYFGLVRNFGGVILMDSESTEEDSNKPRSTEAETWAFIEADLLAAIPHLPTRGEQGSEELGRVTKGTAQALLAKVYLYQEKWAESLAQSKEVMNSGYALEANLATLWDGTTRNSLESIFEIQTSNDMSFALGTSFPTVSGSRNEKNGNVGGWGFDTPSSDLDNAFDADDPRRGFTIIRNMDKLDADGNPDVNGTPYYTFADNDTDGSNASGRINRKYFLKSSARTGQYWNDPYQYKIIRYADVLLMAAEAAYHTGDQSSAKNYVNQVRQRAIDNAATGHGMTLISSTGNQLLLDIYKERRLELAMEGERFYDLKRTGRMTQVIGDFVDYNMNSNTDYDAGNNKGSLWNESKHIFFPIPQTQIDLSNGAVKQNPGY</sequence>
<dbReference type="InterPro" id="IPR033985">
    <property type="entry name" value="SusD-like_N"/>
</dbReference>
<dbReference type="InterPro" id="IPR012944">
    <property type="entry name" value="SusD_RagB_dom"/>
</dbReference>
<feature type="domain" description="SusD-like N-terminal" evidence="7">
    <location>
        <begin position="22"/>
        <end position="224"/>
    </location>
</feature>
<evidence type="ECO:0000256" key="4">
    <source>
        <dbReference type="ARBA" id="ARBA00023136"/>
    </source>
</evidence>
<feature type="domain" description="RagB/SusD" evidence="6">
    <location>
        <begin position="263"/>
        <end position="522"/>
    </location>
</feature>
<evidence type="ECO:0000256" key="3">
    <source>
        <dbReference type="ARBA" id="ARBA00022729"/>
    </source>
</evidence>
<protein>
    <submittedName>
        <fullName evidence="8">RagB/SusD family nutrient uptake outer membrane protein</fullName>
    </submittedName>
</protein>
<accession>A0A3Q9FJC4</accession>
<dbReference type="InterPro" id="IPR011990">
    <property type="entry name" value="TPR-like_helical_dom_sf"/>
</dbReference>
<dbReference type="OrthoDB" id="636214at2"/>
<dbReference type="Gene3D" id="1.25.40.390">
    <property type="match status" value="1"/>
</dbReference>
<dbReference type="RefSeq" id="WP_126611856.1">
    <property type="nucleotide sequence ID" value="NZ_CP034562.1"/>
</dbReference>
<dbReference type="EMBL" id="CP034562">
    <property type="protein sequence ID" value="AZQ61408.1"/>
    <property type="molecule type" value="Genomic_DNA"/>
</dbReference>
<name>A0A3Q9FJC4_9BACT</name>
<dbReference type="CDD" id="cd08977">
    <property type="entry name" value="SusD"/>
    <property type="match status" value="1"/>
</dbReference>
<evidence type="ECO:0000313" key="8">
    <source>
        <dbReference type="EMBL" id="AZQ61408.1"/>
    </source>
</evidence>
<dbReference type="GO" id="GO:0009279">
    <property type="term" value="C:cell outer membrane"/>
    <property type="evidence" value="ECO:0007669"/>
    <property type="project" value="UniProtKB-SubCell"/>
</dbReference>
<comment type="similarity">
    <text evidence="2">Belongs to the SusD family.</text>
</comment>
<evidence type="ECO:0000313" key="9">
    <source>
        <dbReference type="Proteomes" id="UP000267268"/>
    </source>
</evidence>
<dbReference type="AlphaFoldDB" id="A0A3Q9FJC4"/>
<organism evidence="8 9">
    <name type="scientific">Flammeovirga pectinis</name>
    <dbReference type="NCBI Taxonomy" id="2494373"/>
    <lineage>
        <taxon>Bacteria</taxon>
        <taxon>Pseudomonadati</taxon>
        <taxon>Bacteroidota</taxon>
        <taxon>Cytophagia</taxon>
        <taxon>Cytophagales</taxon>
        <taxon>Flammeovirgaceae</taxon>
        <taxon>Flammeovirga</taxon>
    </lineage>
</organism>
<gene>
    <name evidence="8" type="ORF">EI427_03965</name>
</gene>
<evidence type="ECO:0000259" key="6">
    <source>
        <dbReference type="Pfam" id="PF07980"/>
    </source>
</evidence>
<dbReference type="Pfam" id="PF07980">
    <property type="entry name" value="SusD_RagB"/>
    <property type="match status" value="1"/>
</dbReference>
<evidence type="ECO:0000256" key="5">
    <source>
        <dbReference type="ARBA" id="ARBA00023237"/>
    </source>
</evidence>
<evidence type="ECO:0000256" key="1">
    <source>
        <dbReference type="ARBA" id="ARBA00004442"/>
    </source>
</evidence>
<dbReference type="SUPFAM" id="SSF48452">
    <property type="entry name" value="TPR-like"/>
    <property type="match status" value="1"/>
</dbReference>
<keyword evidence="3" id="KW-0732">Signal</keyword>
<evidence type="ECO:0000256" key="2">
    <source>
        <dbReference type="ARBA" id="ARBA00006275"/>
    </source>
</evidence>
<keyword evidence="4" id="KW-0472">Membrane</keyword>
<dbReference type="Pfam" id="PF14322">
    <property type="entry name" value="SusD-like_3"/>
    <property type="match status" value="1"/>
</dbReference>
<reference evidence="8 9" key="1">
    <citation type="submission" date="2018-12" db="EMBL/GenBank/DDBJ databases">
        <title>Flammeovirga pectinis sp. nov., isolated from the gut of the Korean scallop, Patinopecten yessoensis.</title>
        <authorList>
            <person name="Bae J.-W."/>
            <person name="Jeong Y.-S."/>
            <person name="Kang W."/>
        </authorList>
    </citation>
    <scope>NUCLEOTIDE SEQUENCE [LARGE SCALE GENOMIC DNA]</scope>
    <source>
        <strain evidence="8 9">L12M1</strain>
    </source>
</reference>
<evidence type="ECO:0000259" key="7">
    <source>
        <dbReference type="Pfam" id="PF14322"/>
    </source>
</evidence>
<dbReference type="KEGG" id="fll:EI427_03965"/>
<keyword evidence="5" id="KW-0998">Cell outer membrane</keyword>
<keyword evidence="9" id="KW-1185">Reference proteome</keyword>